<name>A0A3M8P7Z8_9BACL</name>
<gene>
    <name evidence="6" type="ORF">EEX84_08740</name>
</gene>
<dbReference type="Proteomes" id="UP000275473">
    <property type="component" value="Unassembled WGS sequence"/>
</dbReference>
<dbReference type="GO" id="GO:0009231">
    <property type="term" value="P:riboflavin biosynthetic process"/>
    <property type="evidence" value="ECO:0007669"/>
    <property type="project" value="TreeGrafter"/>
</dbReference>
<keyword evidence="4" id="KW-0862">Zinc</keyword>
<dbReference type="PANTHER" id="PTHR35005:SF1">
    <property type="entry name" value="2-AMINO-5-FORMYLAMINO-6-RIBOSYLAMINOPYRIMIDIN-4(3H)-ONE 5'-MONOPHOSPHATE DEFORMYLASE"/>
    <property type="match status" value="1"/>
</dbReference>
<dbReference type="Pfam" id="PF02633">
    <property type="entry name" value="Creatininase"/>
    <property type="match status" value="1"/>
</dbReference>
<dbReference type="SUPFAM" id="SSF102215">
    <property type="entry name" value="Creatininase"/>
    <property type="match status" value="1"/>
</dbReference>
<comment type="cofactor">
    <cofactor evidence="1">
        <name>Zn(2+)</name>
        <dbReference type="ChEBI" id="CHEBI:29105"/>
    </cofactor>
</comment>
<sequence>MCSFKQIGRRYVVANTGHPQNVLVKKKGLPLFYGIIPEHEIIWKGAETRMPVYKWNEMSREQIGDLAKEAMVVVPIGATEQHGPHLPVETDNVIIQAVSQQSVEKAGAQIPIVLAPLIPFGFSHHHFLYPGVLSLSIQTLITVLNDLIESVIKSGFTQIFIVNGHGGNDEVIRLAAREMALKYPVTVGAASYWTVAAEEMGAYAKQHQISELPGHAGQFETSLMLALQPNHVQLEKLSLASKERHAAGKSAGPGKVMVENTESWKQIDGFTDHPEKAEEQLGRDLLKIISDKVASELIAFYGSRDAAD</sequence>
<dbReference type="InterPro" id="IPR024087">
    <property type="entry name" value="Creatininase-like_sf"/>
</dbReference>
<evidence type="ECO:0000256" key="2">
    <source>
        <dbReference type="ARBA" id="ARBA00022723"/>
    </source>
</evidence>
<comment type="caution">
    <text evidence="6">The sequence shown here is derived from an EMBL/GenBank/DDBJ whole genome shotgun (WGS) entry which is preliminary data.</text>
</comment>
<dbReference type="InterPro" id="IPR003785">
    <property type="entry name" value="Creatininase/forma_Hydrolase"/>
</dbReference>
<dbReference type="EMBL" id="RIAX01000005">
    <property type="protein sequence ID" value="RNF39551.1"/>
    <property type="molecule type" value="Genomic_DNA"/>
</dbReference>
<evidence type="ECO:0000313" key="7">
    <source>
        <dbReference type="Proteomes" id="UP000275473"/>
    </source>
</evidence>
<accession>A0A3M8P7Z8</accession>
<dbReference type="GO" id="GO:0046872">
    <property type="term" value="F:metal ion binding"/>
    <property type="evidence" value="ECO:0007669"/>
    <property type="project" value="UniProtKB-KW"/>
</dbReference>
<evidence type="ECO:0000256" key="1">
    <source>
        <dbReference type="ARBA" id="ARBA00001947"/>
    </source>
</evidence>
<evidence type="ECO:0000256" key="4">
    <source>
        <dbReference type="ARBA" id="ARBA00022833"/>
    </source>
</evidence>
<evidence type="ECO:0000313" key="6">
    <source>
        <dbReference type="EMBL" id="RNF39551.1"/>
    </source>
</evidence>
<dbReference type="PANTHER" id="PTHR35005">
    <property type="entry name" value="3-DEHYDRO-SCYLLO-INOSOSE HYDROLASE"/>
    <property type="match status" value="1"/>
</dbReference>
<proteinExistence type="inferred from homology"/>
<keyword evidence="7" id="KW-1185">Reference proteome</keyword>
<reference evidence="6 7" key="1">
    <citation type="journal article" date="2018" name="Int. J. Syst. Evol. Microbiol.">
        <title>Planococcus salinus sp. nov., a moderately halophilic bacterium isolated from a saline-alkali soil.</title>
        <authorList>
            <person name="Gan L."/>
        </authorList>
    </citation>
    <scope>NUCLEOTIDE SEQUENCE [LARGE SCALE GENOMIC DNA]</scope>
    <source>
        <strain evidence="6 7">LCB217</strain>
    </source>
</reference>
<keyword evidence="3" id="KW-0378">Hydrolase</keyword>
<protein>
    <submittedName>
        <fullName evidence="6">Creatininase family protein</fullName>
    </submittedName>
</protein>
<dbReference type="AlphaFoldDB" id="A0A3M8P7Z8"/>
<dbReference type="GO" id="GO:0016811">
    <property type="term" value="F:hydrolase activity, acting on carbon-nitrogen (but not peptide) bonds, in linear amides"/>
    <property type="evidence" value="ECO:0007669"/>
    <property type="project" value="TreeGrafter"/>
</dbReference>
<comment type="similarity">
    <text evidence="5">Belongs to the creatininase superfamily.</text>
</comment>
<keyword evidence="2" id="KW-0479">Metal-binding</keyword>
<evidence type="ECO:0000256" key="5">
    <source>
        <dbReference type="ARBA" id="ARBA00024029"/>
    </source>
</evidence>
<evidence type="ECO:0000256" key="3">
    <source>
        <dbReference type="ARBA" id="ARBA00022801"/>
    </source>
</evidence>
<dbReference type="Gene3D" id="3.40.50.10310">
    <property type="entry name" value="Creatininase"/>
    <property type="match status" value="1"/>
</dbReference>
<organism evidence="6 7">
    <name type="scientific">Planococcus salinus</name>
    <dbReference type="NCBI Taxonomy" id="1848460"/>
    <lineage>
        <taxon>Bacteria</taxon>
        <taxon>Bacillati</taxon>
        <taxon>Bacillota</taxon>
        <taxon>Bacilli</taxon>
        <taxon>Bacillales</taxon>
        <taxon>Caryophanaceae</taxon>
        <taxon>Planococcus</taxon>
    </lineage>
</organism>